<sequence length="230" mass="25306">MVKALLFDLDGTLLDSVDDLTVAINKTLLAFNLPGISRTDVTLFIGKGARVLVSRALEKVNNQSPDDQTVDKVLARYLREMKLAEGTRTKQLPGVPQALKNFQNAGFKMAIVTNKPAAIARRLVAQFNLIHYFETVIGAGDVATVKPAPEMLIEAAHRMGVSIRDCVMIGDSQNDSLAAKNAGIRAVLVKTGYNEGVFIDQWAKEHAPDDHVFDTMTELSEFLIQNERRI</sequence>
<evidence type="ECO:0000256" key="2">
    <source>
        <dbReference type="ARBA" id="ARBA00004818"/>
    </source>
</evidence>
<organism evidence="8 9">
    <name type="scientific">Candidatus Aphodousia faecigallinarum</name>
    <dbReference type="NCBI Taxonomy" id="2840677"/>
    <lineage>
        <taxon>Bacteria</taxon>
        <taxon>Pseudomonadati</taxon>
        <taxon>Pseudomonadota</taxon>
        <taxon>Betaproteobacteria</taxon>
        <taxon>Burkholderiales</taxon>
        <taxon>Sutterellaceae</taxon>
        <taxon>Sutterellaceae incertae sedis</taxon>
        <taxon>Candidatus Aphodousia</taxon>
    </lineage>
</organism>
<evidence type="ECO:0000313" key="8">
    <source>
        <dbReference type="EMBL" id="HIU37459.1"/>
    </source>
</evidence>
<dbReference type="GO" id="GO:0006281">
    <property type="term" value="P:DNA repair"/>
    <property type="evidence" value="ECO:0007669"/>
    <property type="project" value="TreeGrafter"/>
</dbReference>
<dbReference type="InterPro" id="IPR050155">
    <property type="entry name" value="HAD-like_hydrolase_sf"/>
</dbReference>
<dbReference type="AlphaFoldDB" id="A0A9D1IK12"/>
<gene>
    <name evidence="8" type="ORF">IAC56_04220</name>
</gene>
<dbReference type="SFLD" id="SFLDS00003">
    <property type="entry name" value="Haloacid_Dehalogenase"/>
    <property type="match status" value="1"/>
</dbReference>
<reference evidence="8" key="2">
    <citation type="journal article" date="2021" name="PeerJ">
        <title>Extensive microbial diversity within the chicken gut microbiome revealed by metagenomics and culture.</title>
        <authorList>
            <person name="Gilroy R."/>
            <person name="Ravi A."/>
            <person name="Getino M."/>
            <person name="Pursley I."/>
            <person name="Horton D.L."/>
            <person name="Alikhan N.F."/>
            <person name="Baker D."/>
            <person name="Gharbi K."/>
            <person name="Hall N."/>
            <person name="Watson M."/>
            <person name="Adriaenssens E.M."/>
            <person name="Foster-Nyarko E."/>
            <person name="Jarju S."/>
            <person name="Secka A."/>
            <person name="Antonio M."/>
            <person name="Oren A."/>
            <person name="Chaudhuri R.R."/>
            <person name="La Ragione R."/>
            <person name="Hildebrand F."/>
            <person name="Pallen M.J."/>
        </authorList>
    </citation>
    <scope>NUCLEOTIDE SEQUENCE</scope>
    <source>
        <strain evidence="8">7463</strain>
    </source>
</reference>
<dbReference type="Gene3D" id="3.40.50.1000">
    <property type="entry name" value="HAD superfamily/HAD-like"/>
    <property type="match status" value="1"/>
</dbReference>
<evidence type="ECO:0000256" key="1">
    <source>
        <dbReference type="ARBA" id="ARBA00000830"/>
    </source>
</evidence>
<dbReference type="PANTHER" id="PTHR43434:SF1">
    <property type="entry name" value="PHOSPHOGLYCOLATE PHOSPHATASE"/>
    <property type="match status" value="1"/>
</dbReference>
<dbReference type="EC" id="3.1.3.18" evidence="5"/>
<dbReference type="NCBIfam" id="TIGR01509">
    <property type="entry name" value="HAD-SF-IA-v3"/>
    <property type="match status" value="1"/>
</dbReference>
<dbReference type="NCBIfam" id="TIGR01549">
    <property type="entry name" value="HAD-SF-IA-v1"/>
    <property type="match status" value="1"/>
</dbReference>
<dbReference type="Gene3D" id="1.10.150.240">
    <property type="entry name" value="Putative phosphatase, domain 2"/>
    <property type="match status" value="1"/>
</dbReference>
<dbReference type="InterPro" id="IPR006439">
    <property type="entry name" value="HAD-SF_hydro_IA"/>
</dbReference>
<dbReference type="GO" id="GO:0005829">
    <property type="term" value="C:cytosol"/>
    <property type="evidence" value="ECO:0007669"/>
    <property type="project" value="TreeGrafter"/>
</dbReference>
<keyword evidence="8" id="KW-0378">Hydrolase</keyword>
<evidence type="ECO:0000256" key="6">
    <source>
        <dbReference type="ARBA" id="ARBA00022567"/>
    </source>
</evidence>
<evidence type="ECO:0000256" key="7">
    <source>
        <dbReference type="ARBA" id="ARBA00059247"/>
    </source>
</evidence>
<comment type="catalytic activity">
    <reaction evidence="1">
        <text>2-phosphoglycolate + H2O = glycolate + phosphate</text>
        <dbReference type="Rhea" id="RHEA:14369"/>
        <dbReference type="ChEBI" id="CHEBI:15377"/>
        <dbReference type="ChEBI" id="CHEBI:29805"/>
        <dbReference type="ChEBI" id="CHEBI:43474"/>
        <dbReference type="ChEBI" id="CHEBI:58033"/>
        <dbReference type="EC" id="3.1.3.18"/>
    </reaction>
</comment>
<comment type="pathway">
    <text evidence="2">Organic acid metabolism; glycolate biosynthesis; glycolate from 2-phosphoglycolate: step 1/1.</text>
</comment>
<dbReference type="InterPro" id="IPR041492">
    <property type="entry name" value="HAD_2"/>
</dbReference>
<accession>A0A9D1IK12</accession>
<comment type="similarity">
    <text evidence="3">Belongs to the HAD-like hydrolase superfamily. CbbY/CbbZ/Gph/YieH family.</text>
</comment>
<dbReference type="InterPro" id="IPR036412">
    <property type="entry name" value="HAD-like_sf"/>
</dbReference>
<evidence type="ECO:0000256" key="5">
    <source>
        <dbReference type="ARBA" id="ARBA00013078"/>
    </source>
</evidence>
<name>A0A9D1IK12_9BURK</name>
<dbReference type="SUPFAM" id="SSF56784">
    <property type="entry name" value="HAD-like"/>
    <property type="match status" value="1"/>
</dbReference>
<evidence type="ECO:0000313" key="9">
    <source>
        <dbReference type="Proteomes" id="UP000824083"/>
    </source>
</evidence>
<dbReference type="SFLD" id="SFLDG01129">
    <property type="entry name" value="C1.5:_HAD__Beta-PGM__Phosphata"/>
    <property type="match status" value="1"/>
</dbReference>
<keyword evidence="6" id="KW-0113">Calvin cycle</keyword>
<dbReference type="GO" id="GO:0008967">
    <property type="term" value="F:phosphoglycolate phosphatase activity"/>
    <property type="evidence" value="ECO:0007669"/>
    <property type="project" value="UniProtKB-EC"/>
</dbReference>
<reference evidence="8" key="1">
    <citation type="submission" date="2020-10" db="EMBL/GenBank/DDBJ databases">
        <authorList>
            <person name="Gilroy R."/>
        </authorList>
    </citation>
    <scope>NUCLEOTIDE SEQUENCE</scope>
    <source>
        <strain evidence="8">7463</strain>
    </source>
</reference>
<dbReference type="PRINTS" id="PR00413">
    <property type="entry name" value="HADHALOGNASE"/>
</dbReference>
<dbReference type="NCBIfam" id="TIGR01662">
    <property type="entry name" value="HAD-SF-IIIA"/>
    <property type="match status" value="1"/>
</dbReference>
<dbReference type="EMBL" id="DVMY01000070">
    <property type="protein sequence ID" value="HIU37459.1"/>
    <property type="molecule type" value="Genomic_DNA"/>
</dbReference>
<dbReference type="InterPro" id="IPR023198">
    <property type="entry name" value="PGP-like_dom2"/>
</dbReference>
<dbReference type="GO" id="GO:0019253">
    <property type="term" value="P:reductive pentose-phosphate cycle"/>
    <property type="evidence" value="ECO:0007669"/>
    <property type="project" value="UniProtKB-KW"/>
</dbReference>
<dbReference type="InterPro" id="IPR023214">
    <property type="entry name" value="HAD_sf"/>
</dbReference>
<dbReference type="Proteomes" id="UP000824083">
    <property type="component" value="Unassembled WGS sequence"/>
</dbReference>
<comment type="function">
    <text evidence="7">Specifically catalyzes the dephosphorylation of 2-phosphoglycolate. Is involved in the dissimilation of the intracellular 2-phosphoglycolate formed during the DNA repair of 3'-phosphoglycolate ends, a major class of DNA lesions induced by oxidative stress.</text>
</comment>
<dbReference type="SFLD" id="SFLDG01135">
    <property type="entry name" value="C1.5.6:_HAD__Beta-PGM__Phospha"/>
    <property type="match status" value="1"/>
</dbReference>
<dbReference type="PANTHER" id="PTHR43434">
    <property type="entry name" value="PHOSPHOGLYCOLATE PHOSPHATASE"/>
    <property type="match status" value="1"/>
</dbReference>
<comment type="caution">
    <text evidence="8">The sequence shown here is derived from an EMBL/GenBank/DDBJ whole genome shotgun (WGS) entry which is preliminary data.</text>
</comment>
<protein>
    <recommendedName>
        <fullName evidence="5">phosphoglycolate phosphatase</fullName>
        <ecNumber evidence="5">3.1.3.18</ecNumber>
    </recommendedName>
</protein>
<evidence type="ECO:0000256" key="4">
    <source>
        <dbReference type="ARBA" id="ARBA00011233"/>
    </source>
</evidence>
<comment type="subunit">
    <text evidence="4">Homotrimer.</text>
</comment>
<evidence type="ECO:0000256" key="3">
    <source>
        <dbReference type="ARBA" id="ARBA00006171"/>
    </source>
</evidence>
<proteinExistence type="inferred from homology"/>
<dbReference type="InterPro" id="IPR006549">
    <property type="entry name" value="HAD-SF_hydro_IIIA"/>
</dbReference>
<dbReference type="Pfam" id="PF13419">
    <property type="entry name" value="HAD_2"/>
    <property type="match status" value="1"/>
</dbReference>
<dbReference type="FunFam" id="3.40.50.1000:FF:000022">
    <property type="entry name" value="Phosphoglycolate phosphatase"/>
    <property type="match status" value="1"/>
</dbReference>